<keyword evidence="3" id="KW-0067">ATP-binding</keyword>
<dbReference type="InterPro" id="IPR051396">
    <property type="entry name" value="Bact_Antivir_Def_Nuclease"/>
</dbReference>
<dbReference type="InterPro" id="IPR027417">
    <property type="entry name" value="P-loop_NTPase"/>
</dbReference>
<dbReference type="EMBL" id="JAPFQA010000021">
    <property type="protein sequence ID" value="MCZ8548054.1"/>
    <property type="molecule type" value="Genomic_DNA"/>
</dbReference>
<dbReference type="RefSeq" id="WP_269908318.1">
    <property type="nucleotide sequence ID" value="NZ_JAPFQA010000021.1"/>
</dbReference>
<accession>A0ABT4R2I9</accession>
<dbReference type="PANTHER" id="PTHR43581">
    <property type="entry name" value="ATP/GTP PHOSPHATASE"/>
    <property type="match status" value="1"/>
</dbReference>
<reference evidence="3" key="1">
    <citation type="submission" date="2022-11" db="EMBL/GenBank/DDBJ databases">
        <authorList>
            <person name="Coimbra C."/>
        </authorList>
    </citation>
    <scope>NUCLEOTIDE SEQUENCE</scope>
    <source>
        <strain evidence="3">Jales19</strain>
    </source>
</reference>
<dbReference type="GO" id="GO:0005524">
    <property type="term" value="F:ATP binding"/>
    <property type="evidence" value="ECO:0007669"/>
    <property type="project" value="UniProtKB-KW"/>
</dbReference>
<dbReference type="InterPro" id="IPR041685">
    <property type="entry name" value="AAA_GajA/Old/RecF-like"/>
</dbReference>
<dbReference type="Pfam" id="PF13175">
    <property type="entry name" value="AAA_15"/>
    <property type="match status" value="1"/>
</dbReference>
<proteinExistence type="predicted"/>
<name>A0ABT4R2I9_9HYPH</name>
<dbReference type="Proteomes" id="UP001152178">
    <property type="component" value="Unassembled WGS sequence"/>
</dbReference>
<keyword evidence="3" id="KW-0547">Nucleotide-binding</keyword>
<dbReference type="PANTHER" id="PTHR43581:SF4">
    <property type="entry name" value="ATP_GTP PHOSPHATASE"/>
    <property type="match status" value="1"/>
</dbReference>
<keyword evidence="1" id="KW-0175">Coiled coil</keyword>
<organism evidence="3 4">
    <name type="scientific">Mesorhizobium qingshengii</name>
    <dbReference type="NCBI Taxonomy" id="1165689"/>
    <lineage>
        <taxon>Bacteria</taxon>
        <taxon>Pseudomonadati</taxon>
        <taxon>Pseudomonadota</taxon>
        <taxon>Alphaproteobacteria</taxon>
        <taxon>Hyphomicrobiales</taxon>
        <taxon>Phyllobacteriaceae</taxon>
        <taxon>Mesorhizobium</taxon>
    </lineage>
</organism>
<dbReference type="SUPFAM" id="SSF52540">
    <property type="entry name" value="P-loop containing nucleoside triphosphate hydrolases"/>
    <property type="match status" value="1"/>
</dbReference>
<evidence type="ECO:0000259" key="2">
    <source>
        <dbReference type="Pfam" id="PF13175"/>
    </source>
</evidence>
<feature type="domain" description="Endonuclease GajA/Old nuclease/RecF-like AAA" evidence="2">
    <location>
        <begin position="1"/>
        <end position="375"/>
    </location>
</feature>
<feature type="coiled-coil region" evidence="1">
    <location>
        <begin position="224"/>
        <end position="258"/>
    </location>
</feature>
<sequence>MRLVALTLENFRAYQEARRIEFGDLTTIIGRNDIGKSTILEALEIFFNGEAIKIEQADANVRSGLTDAKITAEFSDLPNEITLDAGAMTTLADEHLVAANGNLVIRKVYDCNKKTPGCEAYILANHPTAKDVSNLLELKEKELQAIVKDQKLEVKLKGNPGMRQAIWAAAGDLQLAETVIPISKSKEDSKRIWEQIELHLPMFALFQSDRASKDSDGEVQNPLRGAIKTAIAEVQEEIERIQAKVREKSVEIAELTHKALKTIDPNLANALTPTFIPPTQAKWTGLFSLGMETDDNIPLNKRGSGVRRLILVSFFKAEAERKLATVSKANIIYAIEEPETSQHPGNQRILIESFKEIANASNCQVILTTHSPGLAADLPVDSIRFVSSNGPAETPTIQQGVDVFGAVADTLGLTPDSRVKVLVCVEGPSDVEALKYLSHALHQHDNTIPCLLTETRCAFVSLGGSTLKHWVASHYLRGLGCPEFHIYDSDVQKYADSVAEVNGRQDGLHSWAGQTAKHEIESYLHPDAISDEFGLAVSIVDHPDNLNPAAPRAFAVAYSAHKGWPNVMGDDKAKAQLTKAFKRMTAARIQQRDPGSEVEGWFRRIGGYF</sequence>
<gene>
    <name evidence="3" type="ORF">OOJ09_28085</name>
</gene>
<evidence type="ECO:0000313" key="3">
    <source>
        <dbReference type="EMBL" id="MCZ8548054.1"/>
    </source>
</evidence>
<protein>
    <submittedName>
        <fullName evidence="3">ATP-binding protein</fullName>
    </submittedName>
</protein>
<evidence type="ECO:0000256" key="1">
    <source>
        <dbReference type="SAM" id="Coils"/>
    </source>
</evidence>
<dbReference type="Gene3D" id="3.40.50.300">
    <property type="entry name" value="P-loop containing nucleotide triphosphate hydrolases"/>
    <property type="match status" value="1"/>
</dbReference>
<comment type="caution">
    <text evidence="3">The sequence shown here is derived from an EMBL/GenBank/DDBJ whole genome shotgun (WGS) entry which is preliminary data.</text>
</comment>
<evidence type="ECO:0000313" key="4">
    <source>
        <dbReference type="Proteomes" id="UP001152178"/>
    </source>
</evidence>
<keyword evidence="4" id="KW-1185">Reference proteome</keyword>